<sequence length="281" mass="32047">MNRILYFLIVAVVFFATSCSGGNKEAREAYMKAKALYEAGDYDNAKLMIDSIKILGPKAFDEIRAGIQLTRVIELAINKEILKRVDSIMPIYREEQERLLGEFDFIKDEEYQTEGLLVYKNNPNKLSQEKSCLRIQVTEKGEMQLLSVYCGAYPLQHESIKVSLPDGTYAMTTAVPYDGASNYRYYIDGRNIETITYSEPKMRRVADFIVAAENRPVTVSYEGKKPFSFKLDNTTRKAITESYKLATVIKNIASLEREDVIASRAIVVLNRQIEEHKNDSI</sequence>
<evidence type="ECO:0008006" key="3">
    <source>
        <dbReference type="Google" id="ProtNLM"/>
    </source>
</evidence>
<name>A0A9D9E706_9BACT</name>
<reference evidence="1" key="1">
    <citation type="submission" date="2020-10" db="EMBL/GenBank/DDBJ databases">
        <authorList>
            <person name="Gilroy R."/>
        </authorList>
    </citation>
    <scope>NUCLEOTIDE SEQUENCE</scope>
    <source>
        <strain evidence="1">G3-4614</strain>
    </source>
</reference>
<organism evidence="1 2">
    <name type="scientific">Candidatus Caccoplasma merdipullorum</name>
    <dbReference type="NCBI Taxonomy" id="2840718"/>
    <lineage>
        <taxon>Bacteria</taxon>
        <taxon>Pseudomonadati</taxon>
        <taxon>Bacteroidota</taxon>
        <taxon>Bacteroidia</taxon>
        <taxon>Bacteroidales</taxon>
        <taxon>Bacteroidaceae</taxon>
        <taxon>Bacteroidaceae incertae sedis</taxon>
        <taxon>Candidatus Caccoplasma</taxon>
    </lineage>
</organism>
<reference evidence="1" key="2">
    <citation type="journal article" date="2021" name="PeerJ">
        <title>Extensive microbial diversity within the chicken gut microbiome revealed by metagenomics and culture.</title>
        <authorList>
            <person name="Gilroy R."/>
            <person name="Ravi A."/>
            <person name="Getino M."/>
            <person name="Pursley I."/>
            <person name="Horton D.L."/>
            <person name="Alikhan N.F."/>
            <person name="Baker D."/>
            <person name="Gharbi K."/>
            <person name="Hall N."/>
            <person name="Watson M."/>
            <person name="Adriaenssens E.M."/>
            <person name="Foster-Nyarko E."/>
            <person name="Jarju S."/>
            <person name="Secka A."/>
            <person name="Antonio M."/>
            <person name="Oren A."/>
            <person name="Chaudhuri R.R."/>
            <person name="La Ragione R."/>
            <person name="Hildebrand F."/>
            <person name="Pallen M.J."/>
        </authorList>
    </citation>
    <scope>NUCLEOTIDE SEQUENCE</scope>
    <source>
        <strain evidence="1">G3-4614</strain>
    </source>
</reference>
<evidence type="ECO:0000313" key="2">
    <source>
        <dbReference type="Proteomes" id="UP000823636"/>
    </source>
</evidence>
<dbReference type="AlphaFoldDB" id="A0A9D9E706"/>
<proteinExistence type="predicted"/>
<dbReference type="Proteomes" id="UP000823636">
    <property type="component" value="Unassembled WGS sequence"/>
</dbReference>
<dbReference type="EMBL" id="JADIMW010000051">
    <property type="protein sequence ID" value="MBO8438179.1"/>
    <property type="molecule type" value="Genomic_DNA"/>
</dbReference>
<accession>A0A9D9E706</accession>
<dbReference type="PROSITE" id="PS51257">
    <property type="entry name" value="PROKAR_LIPOPROTEIN"/>
    <property type="match status" value="1"/>
</dbReference>
<comment type="caution">
    <text evidence="1">The sequence shown here is derived from an EMBL/GenBank/DDBJ whole genome shotgun (WGS) entry which is preliminary data.</text>
</comment>
<evidence type="ECO:0000313" key="1">
    <source>
        <dbReference type="EMBL" id="MBO8438179.1"/>
    </source>
</evidence>
<protein>
    <recommendedName>
        <fullName evidence="3">Lipoprotein</fullName>
    </recommendedName>
</protein>
<gene>
    <name evidence="1" type="ORF">IAC54_04685</name>
</gene>